<evidence type="ECO:0000259" key="1">
    <source>
        <dbReference type="PROSITE" id="PS50943"/>
    </source>
</evidence>
<reference evidence="2" key="1">
    <citation type="journal article" date="2022" name="Int. J. Syst. Evol. Microbiol.">
        <title>Apilactobacillus apisilvae sp. nov., Nicolia spurrieriana gen. nov. sp. nov., Bombilactobacillus folatiphilus sp. nov. and Bombilactobacillus thymidiniphilus sp. nov., four new lactic acid bacterial isolates from stingless bees Tetragonula carbonaria and Austroplebeia australis.</title>
        <authorList>
            <person name="Oliphant S.A."/>
            <person name="Watson-Haigh N.S."/>
            <person name="Sumby K.M."/>
            <person name="Gardner J."/>
            <person name="Groom S."/>
            <person name="Jiranek V."/>
        </authorList>
    </citation>
    <scope>NUCLEOTIDE SEQUENCE</scope>
    <source>
        <strain evidence="2">SGEP1_A5</strain>
    </source>
</reference>
<dbReference type="Pfam" id="PF01381">
    <property type="entry name" value="HTH_3"/>
    <property type="match status" value="1"/>
</dbReference>
<dbReference type="KEGG" id="lbe:MOO44_08120"/>
<dbReference type="GO" id="GO:0003677">
    <property type="term" value="F:DNA binding"/>
    <property type="evidence" value="ECO:0007669"/>
    <property type="project" value="InterPro"/>
</dbReference>
<dbReference type="CDD" id="cd00093">
    <property type="entry name" value="HTH_XRE"/>
    <property type="match status" value="1"/>
</dbReference>
<dbReference type="InterPro" id="IPR010982">
    <property type="entry name" value="Lambda_DNA-bd_dom_sf"/>
</dbReference>
<dbReference type="Proteomes" id="UP000831181">
    <property type="component" value="Chromosome"/>
</dbReference>
<dbReference type="InterPro" id="IPR011990">
    <property type="entry name" value="TPR-like_helical_dom_sf"/>
</dbReference>
<evidence type="ECO:0000313" key="3">
    <source>
        <dbReference type="Proteomes" id="UP000831181"/>
    </source>
</evidence>
<proteinExistence type="predicted"/>
<dbReference type="Gene3D" id="1.25.40.10">
    <property type="entry name" value="Tetratricopeptide repeat domain"/>
    <property type="match status" value="1"/>
</dbReference>
<evidence type="ECO:0000313" key="2">
    <source>
        <dbReference type="EMBL" id="UQS86821.1"/>
    </source>
</evidence>
<dbReference type="EMBL" id="CP093361">
    <property type="protein sequence ID" value="UQS86821.1"/>
    <property type="molecule type" value="Genomic_DNA"/>
</dbReference>
<dbReference type="SUPFAM" id="SSF47413">
    <property type="entry name" value="lambda repressor-like DNA-binding domains"/>
    <property type="match status" value="1"/>
</dbReference>
<dbReference type="SMART" id="SM00530">
    <property type="entry name" value="HTH_XRE"/>
    <property type="match status" value="1"/>
</dbReference>
<accession>A0A976X5K8</accession>
<keyword evidence="3" id="KW-1185">Reference proteome</keyword>
<name>A0A976X5K8_9LACO</name>
<dbReference type="PROSITE" id="PS50943">
    <property type="entry name" value="HTH_CROC1"/>
    <property type="match status" value="1"/>
</dbReference>
<feature type="domain" description="HTH cro/C1-type" evidence="1">
    <location>
        <begin position="18"/>
        <end position="71"/>
    </location>
</feature>
<sequence length="294" mass="33757">MRTSNISRGSIRIMGSQIKRRRRQLQLSQTELAVNICTQGLISLIENKNVSPSIDIVYKICERLDLNIHDVITSGQISNKTLDLVEGAIWKSDYEKARQLIAKVNVANLASRELKSRYYCYLGDIHSKADLDYLNAIKNFEEVLVKYSGLSTENIYTTWAHIGMAKAYFMLNDLAQAEQFNELATSYLKIHQFSHRNNFKRLINIYVEAIDLQHHLLKHEEAMVLTRAACQFLRSIDSMYQLGPLNLAMARGLIASDAYAQAICYLDRAHHFGDYYNDDQLIDQVDKLRTLVTE</sequence>
<gene>
    <name evidence="2" type="ORF">MOO44_08120</name>
</gene>
<dbReference type="InterPro" id="IPR001387">
    <property type="entry name" value="Cro/C1-type_HTH"/>
</dbReference>
<organism evidence="2 3">
    <name type="scientific">Nicoliella spurrieriana</name>
    <dbReference type="NCBI Taxonomy" id="2925830"/>
    <lineage>
        <taxon>Bacteria</taxon>
        <taxon>Bacillati</taxon>
        <taxon>Bacillota</taxon>
        <taxon>Bacilli</taxon>
        <taxon>Lactobacillales</taxon>
        <taxon>Lactobacillaceae</taxon>
        <taxon>Nicoliella</taxon>
    </lineage>
</organism>
<protein>
    <submittedName>
        <fullName evidence="2">Helix-turn-helix domain-containing protein</fullName>
    </submittedName>
</protein>
<dbReference type="AlphaFoldDB" id="A0A976X5K8"/>